<protein>
    <submittedName>
        <fullName evidence="2">Uncharacterized protein</fullName>
    </submittedName>
</protein>
<accession>A0A7X2V5C6</accession>
<reference evidence="2 3" key="1">
    <citation type="journal article" date="2017" name="Int. J. Syst. Evol. Microbiol.">
        <title>Bacillus mangrovi sp. nov., isolated from a sediment sample from a mangrove forest.</title>
        <authorList>
            <person name="Gupta V."/>
            <person name="Singh P.K."/>
            <person name="Korpole S."/>
            <person name="Tanuku N.R.S."/>
            <person name="Pinnaka A.K."/>
        </authorList>
    </citation>
    <scope>NUCLEOTIDE SEQUENCE [LARGE SCALE GENOMIC DNA]</scope>
    <source>
        <strain evidence="2 3">KCTC 33872</strain>
    </source>
</reference>
<feature type="transmembrane region" description="Helical" evidence="1">
    <location>
        <begin position="126"/>
        <end position="145"/>
    </location>
</feature>
<keyword evidence="3" id="KW-1185">Reference proteome</keyword>
<feature type="transmembrane region" description="Helical" evidence="1">
    <location>
        <begin position="28"/>
        <end position="51"/>
    </location>
</feature>
<feature type="transmembrane region" description="Helical" evidence="1">
    <location>
        <begin position="152"/>
        <end position="175"/>
    </location>
</feature>
<dbReference type="EMBL" id="WMIB01000013">
    <property type="protein sequence ID" value="MTH54315.1"/>
    <property type="molecule type" value="Genomic_DNA"/>
</dbReference>
<organism evidence="2 3">
    <name type="scientific">Metabacillus mangrovi</name>
    <dbReference type="NCBI Taxonomy" id="1491830"/>
    <lineage>
        <taxon>Bacteria</taxon>
        <taxon>Bacillati</taxon>
        <taxon>Bacillota</taxon>
        <taxon>Bacilli</taxon>
        <taxon>Bacillales</taxon>
        <taxon>Bacillaceae</taxon>
        <taxon>Metabacillus</taxon>
    </lineage>
</organism>
<gene>
    <name evidence="2" type="ORF">GKZ89_12965</name>
</gene>
<comment type="caution">
    <text evidence="2">The sequence shown here is derived from an EMBL/GenBank/DDBJ whole genome shotgun (WGS) entry which is preliminary data.</text>
</comment>
<feature type="transmembrane region" description="Helical" evidence="1">
    <location>
        <begin position="248"/>
        <end position="265"/>
    </location>
</feature>
<keyword evidence="1" id="KW-0812">Transmembrane</keyword>
<keyword evidence="1" id="KW-0472">Membrane</keyword>
<feature type="transmembrane region" description="Helical" evidence="1">
    <location>
        <begin position="97"/>
        <end position="114"/>
    </location>
</feature>
<name>A0A7X2V5C6_9BACI</name>
<dbReference type="AlphaFoldDB" id="A0A7X2V5C6"/>
<feature type="transmembrane region" description="Helical" evidence="1">
    <location>
        <begin position="221"/>
        <end position="242"/>
    </location>
</feature>
<proteinExistence type="predicted"/>
<dbReference type="OrthoDB" id="1680238at2"/>
<keyword evidence="1" id="KW-1133">Transmembrane helix</keyword>
<feature type="transmembrane region" description="Helical" evidence="1">
    <location>
        <begin position="71"/>
        <end position="90"/>
    </location>
</feature>
<feature type="transmembrane region" description="Helical" evidence="1">
    <location>
        <begin position="195"/>
        <end position="214"/>
    </location>
</feature>
<sequence length="282" mass="32729">MPNLFWYILLLGFSILVYAAGSRKEPALFLPLWLFNSGLSYLFELIVYVVFNCYTYKPEVFDDSFTDSTFGSIFSQGMSVPVAAAFCSVFRIRLTGVLLFSLFFSSVEIWFLHMDIYEHTWWRTSYTFLLIPVLFYLSRFWYSLLQKRKPAVLLLTHLFSMITISITVTWLLYVINPVIVFKTGWFEEASRDHTFVNALYSIVSSLLYTAAAYLSRMIYKGCCLAALIVLDLILIMQGTLQMKSNEDLFFLLLMHFFFLAAAVLFKRFLQKGSMVISGEMHQ</sequence>
<dbReference type="Proteomes" id="UP000434639">
    <property type="component" value="Unassembled WGS sequence"/>
</dbReference>
<evidence type="ECO:0000313" key="3">
    <source>
        <dbReference type="Proteomes" id="UP000434639"/>
    </source>
</evidence>
<dbReference type="RefSeq" id="WP_155112831.1">
    <property type="nucleotide sequence ID" value="NZ_WMIB01000013.1"/>
</dbReference>
<evidence type="ECO:0000256" key="1">
    <source>
        <dbReference type="SAM" id="Phobius"/>
    </source>
</evidence>
<evidence type="ECO:0000313" key="2">
    <source>
        <dbReference type="EMBL" id="MTH54315.1"/>
    </source>
</evidence>
<feature type="transmembrane region" description="Helical" evidence="1">
    <location>
        <begin position="6"/>
        <end position="21"/>
    </location>
</feature>